<evidence type="ECO:0000256" key="3">
    <source>
        <dbReference type="SAM" id="MobiDB-lite"/>
    </source>
</evidence>
<feature type="compositionally biased region" description="Polar residues" evidence="3">
    <location>
        <begin position="381"/>
        <end position="396"/>
    </location>
</feature>
<feature type="compositionally biased region" description="Pro residues" evidence="3">
    <location>
        <begin position="1444"/>
        <end position="1454"/>
    </location>
</feature>
<dbReference type="InterPro" id="IPR004088">
    <property type="entry name" value="KH_dom_type_1"/>
</dbReference>
<keyword evidence="2" id="KW-0694">RNA-binding</keyword>
<dbReference type="InterPro" id="IPR004087">
    <property type="entry name" value="KH_dom"/>
</dbReference>
<dbReference type="SMART" id="SM00322">
    <property type="entry name" value="KH"/>
    <property type="match status" value="3"/>
</dbReference>
<dbReference type="Pfam" id="PF00013">
    <property type="entry name" value="KH_1"/>
    <property type="match status" value="3"/>
</dbReference>
<feature type="compositionally biased region" description="Low complexity" evidence="3">
    <location>
        <begin position="674"/>
        <end position="695"/>
    </location>
</feature>
<feature type="region of interest" description="Disordered" evidence="3">
    <location>
        <begin position="239"/>
        <end position="271"/>
    </location>
</feature>
<dbReference type="Proteomes" id="UP000570595">
    <property type="component" value="Unassembled WGS sequence"/>
</dbReference>
<feature type="domain" description="K Homology" evidence="4">
    <location>
        <begin position="1199"/>
        <end position="1267"/>
    </location>
</feature>
<comment type="caution">
    <text evidence="5">The sequence shown here is derived from an EMBL/GenBank/DDBJ whole genome shotgun (WGS) entry which is preliminary data.</text>
</comment>
<protein>
    <recommendedName>
        <fullName evidence="4">K Homology domain-containing protein</fullName>
    </recommendedName>
</protein>
<feature type="region of interest" description="Disordered" evidence="3">
    <location>
        <begin position="1165"/>
        <end position="1195"/>
    </location>
</feature>
<feature type="region of interest" description="Disordered" evidence="3">
    <location>
        <begin position="1283"/>
        <end position="1471"/>
    </location>
</feature>
<accession>A0A7J6MFQ4</accession>
<feature type="compositionally biased region" description="Basic and acidic residues" evidence="3">
    <location>
        <begin position="457"/>
        <end position="473"/>
    </location>
</feature>
<proteinExistence type="predicted"/>
<feature type="compositionally biased region" description="Gly residues" evidence="3">
    <location>
        <begin position="1387"/>
        <end position="1403"/>
    </location>
</feature>
<evidence type="ECO:0000256" key="1">
    <source>
        <dbReference type="ARBA" id="ARBA00022737"/>
    </source>
</evidence>
<feature type="region of interest" description="Disordered" evidence="3">
    <location>
        <begin position="140"/>
        <end position="204"/>
    </location>
</feature>
<dbReference type="CDD" id="cd00105">
    <property type="entry name" value="KH-I"/>
    <property type="match status" value="2"/>
</dbReference>
<dbReference type="GO" id="GO:0003723">
    <property type="term" value="F:RNA binding"/>
    <property type="evidence" value="ECO:0007669"/>
    <property type="project" value="UniProtKB-UniRule"/>
</dbReference>
<feature type="compositionally biased region" description="Gly residues" evidence="3">
    <location>
        <begin position="1303"/>
        <end position="1315"/>
    </location>
</feature>
<dbReference type="OrthoDB" id="5204190at2759"/>
<feature type="region of interest" description="Disordered" evidence="3">
    <location>
        <begin position="784"/>
        <end position="846"/>
    </location>
</feature>
<dbReference type="PANTHER" id="PTHR10288">
    <property type="entry name" value="KH DOMAIN CONTAINING RNA BINDING PROTEIN"/>
    <property type="match status" value="1"/>
</dbReference>
<reference evidence="5 6" key="1">
    <citation type="submission" date="2020-04" db="EMBL/GenBank/DDBJ databases">
        <title>Perkinsus olseni comparative genomics.</title>
        <authorList>
            <person name="Bogema D.R."/>
        </authorList>
    </citation>
    <scope>NUCLEOTIDE SEQUENCE [LARGE SCALE GENOMIC DNA]</scope>
    <source>
        <strain evidence="5">ATCC PRA-179</strain>
    </source>
</reference>
<sequence>MTFAPPRRGSPMLARDVRREIGAHLLPAEEAARREKILMRLEEAIDGARRCDGHSVKLAVDSSGSHFPSQKGNSAFRQADDLFRIALRSLLRLLSSRGSMDALGEKRISRVVSMCQLARGLDHDIDRYLNNLACHVLKEREKPRGRSASPPPPAVRQPSQPMVKSKEELPISPKLRLGRERDGKPWGLPSPTVDRPTPQRPLEVPRKVPTGVVLERVANVDRSPLLVGRGRTVEGIRSLIGRSQPQAAKTASLPPSRSPESHGDGGEGQFPAWAAHPFQYREMRVEEVRKAWAKLERETAHAQELQRRHLRAEGNPRTVCRKGVAVRSEGGSVLTESSPEVAASGKEPANSCPSDRSRSPAGSKKGVTPPRSVSPARILSPSASQRSPPHSTNANGLIVTQVQQSPKLTTRKGPFDKPASRQVTVARRTLTSVYGHCASRLFVDSLSKSFKRSGKGKSLDGRSRPERMKDKYPTGDFRSTEATLEPFARNASGLEASGNILSMAASDEALAHSTKADQPSSVFNSSGFPCAPKAGQQAGGSEGVPGVWDRGNLAPSVASGYNEGVPPSLSRSVNQASNGFNDDGIGDDSPAGRRVVNDMSNEGLSVESGNVFKSFGASVTAFASSLMASVSSSGDTSHDLGSRRRAVTTNATDDSEAVPLAEPGSSVRERFISADESAVSAPAEESEASTTPATENSVALKSVIAESMRRRSERIISDAISRVEAGSRNGLTHGSSQASLLLASIPEASNEDAVDVDEPRIGEPLEANNSQASLGDLVTESDANQLLPGRDGRDLVAHDSPIDEETREGTHTISYSVRGVALPHTRSPQSSAGSTKAGRFTGPQRRPLKDATLTMSASKLYETYIASPNDEEDEMIANREAAKAYVDFLSQRILRTSACGARQRRILNGSGFYRKPRCGVHQNAEGPHSVVMSSPPMGHPSPNGNRGGPPPAFEFGPDAGPYRDQVEVSQELVPMVIGKRGATISALKQQTGANISGDQSTRDQGYSIFYVDAQTEEQLQAAVDAIREKISPLEPKEGEIQRFFEIPDHKVPEVLGPQGVALARIKERSGARLEIKAIPPAEYHGSTKGMPRTVNCVGTEEAVNKCEELVNKVVSGTVTCADLISEYEVGHPEFRSQKRLSSTPSYDDSKRRRMEYGDYQGSYDNSYNAGYQRSGPPGGGYGGRGPMKGGGKGGWSDSPSDLCILDVPSSGVGAIIGRGGEIINQLKEDGRCDIQISKSGGPYREVSIQGPYDGILTILGFVNERLAGAHIVKTVPQNGLPPYLFGSSGGPGGPGMAPRGGPPMSGGPGRMGGGPRPYMQQGPPPRSYGGPPPPGSGMQGGPPTQGYSTPPSSQPWQQPQSAPVGVYGGGSSMMPQHQQQPAPHSGGPSGPGGYYSQQYGGGYQQQQQQPPSHQPSQGYMPPQQAAPSPQQSPYQYQSPAQSGGPPPASTPPASGPSQPVRSQGGSGESSSAYASAYLAAAWQQYYASLHRQQAAGRPPQ</sequence>
<organism evidence="5 6">
    <name type="scientific">Perkinsus olseni</name>
    <name type="common">Perkinsus atlanticus</name>
    <dbReference type="NCBI Taxonomy" id="32597"/>
    <lineage>
        <taxon>Eukaryota</taxon>
        <taxon>Sar</taxon>
        <taxon>Alveolata</taxon>
        <taxon>Perkinsozoa</taxon>
        <taxon>Perkinsea</taxon>
        <taxon>Perkinsida</taxon>
        <taxon>Perkinsidae</taxon>
        <taxon>Perkinsus</taxon>
    </lineage>
</organism>
<evidence type="ECO:0000256" key="2">
    <source>
        <dbReference type="PROSITE-ProRule" id="PRU00117"/>
    </source>
</evidence>
<name>A0A7J6MFQ4_PEROL</name>
<evidence type="ECO:0000259" key="4">
    <source>
        <dbReference type="SMART" id="SM00322"/>
    </source>
</evidence>
<dbReference type="InterPro" id="IPR036612">
    <property type="entry name" value="KH_dom_type_1_sf"/>
</dbReference>
<feature type="region of interest" description="Disordered" evidence="3">
    <location>
        <begin position="630"/>
        <end position="695"/>
    </location>
</feature>
<feature type="region of interest" description="Disordered" evidence="3">
    <location>
        <begin position="924"/>
        <end position="953"/>
    </location>
</feature>
<feature type="compositionally biased region" description="Polar residues" evidence="3">
    <location>
        <begin position="241"/>
        <end position="255"/>
    </location>
</feature>
<feature type="region of interest" description="Disordered" evidence="3">
    <location>
        <begin position="321"/>
        <end position="396"/>
    </location>
</feature>
<feature type="region of interest" description="Disordered" evidence="3">
    <location>
        <begin position="450"/>
        <end position="478"/>
    </location>
</feature>
<feature type="compositionally biased region" description="Basic and acidic residues" evidence="3">
    <location>
        <begin position="790"/>
        <end position="801"/>
    </location>
</feature>
<keyword evidence="1" id="KW-0677">Repeat</keyword>
<evidence type="ECO:0000313" key="5">
    <source>
        <dbReference type="EMBL" id="KAF4670257.1"/>
    </source>
</evidence>
<feature type="compositionally biased region" description="Low complexity" evidence="3">
    <location>
        <begin position="1372"/>
        <end position="1386"/>
    </location>
</feature>
<feature type="compositionally biased region" description="Pro residues" evidence="3">
    <location>
        <begin position="1322"/>
        <end position="1335"/>
    </location>
</feature>
<gene>
    <name evidence="5" type="ORF">FOZ61_000918</name>
</gene>
<feature type="domain" description="K Homology" evidence="4">
    <location>
        <begin position="1038"/>
        <end position="1115"/>
    </location>
</feature>
<feature type="compositionally biased region" description="Low complexity" evidence="3">
    <location>
        <begin position="1455"/>
        <end position="1471"/>
    </location>
</feature>
<feature type="compositionally biased region" description="Low complexity" evidence="3">
    <location>
        <begin position="1404"/>
        <end position="1443"/>
    </location>
</feature>
<evidence type="ECO:0000313" key="6">
    <source>
        <dbReference type="Proteomes" id="UP000570595"/>
    </source>
</evidence>
<feature type="compositionally biased region" description="Gly residues" evidence="3">
    <location>
        <begin position="1176"/>
        <end position="1194"/>
    </location>
</feature>
<dbReference type="PROSITE" id="PS50084">
    <property type="entry name" value="KH_TYPE_1"/>
    <property type="match status" value="3"/>
</dbReference>
<dbReference type="SUPFAM" id="SSF54791">
    <property type="entry name" value="Eukaryotic type KH-domain (KH-domain type I)"/>
    <property type="match status" value="3"/>
</dbReference>
<feature type="domain" description="K Homology" evidence="4">
    <location>
        <begin position="960"/>
        <end position="1031"/>
    </location>
</feature>
<dbReference type="EMBL" id="JABAHT010000012">
    <property type="protein sequence ID" value="KAF4670257.1"/>
    <property type="molecule type" value="Genomic_DNA"/>
</dbReference>
<feature type="compositionally biased region" description="Low complexity" evidence="3">
    <location>
        <begin position="1341"/>
        <end position="1361"/>
    </location>
</feature>
<dbReference type="Gene3D" id="3.30.1370.10">
    <property type="entry name" value="K Homology domain, type 1"/>
    <property type="match status" value="3"/>
</dbReference>